<dbReference type="InterPro" id="IPR036950">
    <property type="entry name" value="PBP_transglycosylase"/>
</dbReference>
<protein>
    <submittedName>
        <fullName evidence="20">Transglycosylase family protein</fullName>
    </submittedName>
</protein>
<dbReference type="GO" id="GO:0030288">
    <property type="term" value="C:outer membrane-bounded periplasmic space"/>
    <property type="evidence" value="ECO:0007669"/>
    <property type="project" value="TreeGrafter"/>
</dbReference>
<keyword evidence="1" id="KW-1003">Cell membrane</keyword>
<dbReference type="SUPFAM" id="SSF53955">
    <property type="entry name" value="Lysozyme-like"/>
    <property type="match status" value="1"/>
</dbReference>
<keyword evidence="13" id="KW-0961">Cell wall biogenesis/degradation</keyword>
<evidence type="ECO:0000313" key="20">
    <source>
        <dbReference type="EMBL" id="KJY49516.1"/>
    </source>
</evidence>
<evidence type="ECO:0000256" key="16">
    <source>
        <dbReference type="SAM" id="MobiDB-lite"/>
    </source>
</evidence>
<gene>
    <name evidence="20" type="primary">pbp1B</name>
    <name evidence="20" type="ORF">JG29_04810</name>
</gene>
<comment type="caution">
    <text evidence="20">The sequence shown here is derived from an EMBL/GenBank/DDBJ whole genome shotgun (WGS) entry which is preliminary data.</text>
</comment>
<keyword evidence="12" id="KW-0511">Multifunctional enzyme</keyword>
<dbReference type="InterPro" id="IPR050396">
    <property type="entry name" value="Glycosyltr_51/Transpeptidase"/>
</dbReference>
<keyword evidence="4" id="KW-0328">Glycosyltransferase</keyword>
<evidence type="ECO:0000256" key="9">
    <source>
        <dbReference type="ARBA" id="ARBA00022984"/>
    </source>
</evidence>
<feature type="domain" description="Glycosyl transferase family 51" evidence="19">
    <location>
        <begin position="142"/>
        <end position="324"/>
    </location>
</feature>
<keyword evidence="2" id="KW-0121">Carboxypeptidase</keyword>
<dbReference type="RefSeq" id="WP_052696275.1">
    <property type="nucleotide sequence ID" value="NZ_JBHTHW010000004.1"/>
</dbReference>
<dbReference type="Pfam" id="PF00912">
    <property type="entry name" value="Transgly"/>
    <property type="match status" value="1"/>
</dbReference>
<dbReference type="PATRIC" id="fig|1218508.4.peg.493"/>
<evidence type="ECO:0000256" key="8">
    <source>
        <dbReference type="ARBA" id="ARBA00022960"/>
    </source>
</evidence>
<dbReference type="OrthoDB" id="9766909at2"/>
<name>A0A0F4KWF1_9LACO</name>
<dbReference type="PANTHER" id="PTHR32282">
    <property type="entry name" value="BINDING PROTEIN TRANSPEPTIDASE, PUTATIVE-RELATED"/>
    <property type="match status" value="1"/>
</dbReference>
<evidence type="ECO:0000256" key="1">
    <source>
        <dbReference type="ARBA" id="ARBA00022475"/>
    </source>
</evidence>
<evidence type="ECO:0000256" key="10">
    <source>
        <dbReference type="ARBA" id="ARBA00022989"/>
    </source>
</evidence>
<keyword evidence="10 17" id="KW-1133">Transmembrane helix</keyword>
<evidence type="ECO:0000256" key="11">
    <source>
        <dbReference type="ARBA" id="ARBA00023136"/>
    </source>
</evidence>
<dbReference type="GO" id="GO:0008360">
    <property type="term" value="P:regulation of cell shape"/>
    <property type="evidence" value="ECO:0007669"/>
    <property type="project" value="UniProtKB-KW"/>
</dbReference>
<evidence type="ECO:0000256" key="4">
    <source>
        <dbReference type="ARBA" id="ARBA00022676"/>
    </source>
</evidence>
<dbReference type="InterPro" id="IPR012338">
    <property type="entry name" value="Beta-lactam/transpept-like"/>
</dbReference>
<evidence type="ECO:0000256" key="6">
    <source>
        <dbReference type="ARBA" id="ARBA00022692"/>
    </source>
</evidence>
<evidence type="ECO:0000256" key="13">
    <source>
        <dbReference type="ARBA" id="ARBA00023316"/>
    </source>
</evidence>
<dbReference type="PANTHER" id="PTHR32282:SF32">
    <property type="entry name" value="PENICILLIN-BINDING PROTEIN 2A"/>
    <property type="match status" value="1"/>
</dbReference>
<dbReference type="HOGENOM" id="CLU_006354_2_0_9"/>
<keyword evidence="9" id="KW-0573">Peptidoglycan synthesis</keyword>
<dbReference type="SUPFAM" id="SSF56601">
    <property type="entry name" value="beta-lactamase/transpeptidase-like"/>
    <property type="match status" value="1"/>
</dbReference>
<dbReference type="Pfam" id="PF00905">
    <property type="entry name" value="Transpeptidase"/>
    <property type="match status" value="1"/>
</dbReference>
<keyword evidence="3" id="KW-0645">Protease</keyword>
<evidence type="ECO:0000256" key="5">
    <source>
        <dbReference type="ARBA" id="ARBA00022679"/>
    </source>
</evidence>
<dbReference type="AlphaFoldDB" id="A0A0F4KWF1"/>
<evidence type="ECO:0000256" key="2">
    <source>
        <dbReference type="ARBA" id="ARBA00022645"/>
    </source>
</evidence>
<evidence type="ECO:0000256" key="7">
    <source>
        <dbReference type="ARBA" id="ARBA00022801"/>
    </source>
</evidence>
<dbReference type="GO" id="GO:0009002">
    <property type="term" value="F:serine-type D-Ala-D-Ala carboxypeptidase activity"/>
    <property type="evidence" value="ECO:0007669"/>
    <property type="project" value="UniProtKB-EC"/>
</dbReference>
<evidence type="ECO:0000256" key="14">
    <source>
        <dbReference type="ARBA" id="ARBA00034000"/>
    </source>
</evidence>
<evidence type="ECO:0000256" key="15">
    <source>
        <dbReference type="ARBA" id="ARBA00049902"/>
    </source>
</evidence>
<dbReference type="GO" id="GO:0009252">
    <property type="term" value="P:peptidoglycan biosynthetic process"/>
    <property type="evidence" value="ECO:0007669"/>
    <property type="project" value="UniProtKB-KW"/>
</dbReference>
<comment type="catalytic activity">
    <reaction evidence="15">
        <text>[GlcNAc-(1-&gt;4)-Mur2Ac(oyl-L-Ala-gamma-D-Glu-L-Lys-D-Ala-D-Ala)](n)-di-trans,octa-cis-undecaprenyl diphosphate + beta-D-GlcNAc-(1-&gt;4)-Mur2Ac(oyl-L-Ala-gamma-D-Glu-L-Lys-D-Ala-D-Ala)-di-trans,octa-cis-undecaprenyl diphosphate = [GlcNAc-(1-&gt;4)-Mur2Ac(oyl-L-Ala-gamma-D-Glu-L-Lys-D-Ala-D-Ala)](n+1)-di-trans,octa-cis-undecaprenyl diphosphate + di-trans,octa-cis-undecaprenyl diphosphate + H(+)</text>
        <dbReference type="Rhea" id="RHEA:23708"/>
        <dbReference type="Rhea" id="RHEA-COMP:9602"/>
        <dbReference type="Rhea" id="RHEA-COMP:9603"/>
        <dbReference type="ChEBI" id="CHEBI:15378"/>
        <dbReference type="ChEBI" id="CHEBI:58405"/>
        <dbReference type="ChEBI" id="CHEBI:60033"/>
        <dbReference type="ChEBI" id="CHEBI:78435"/>
        <dbReference type="EC" id="2.4.99.28"/>
    </reaction>
</comment>
<comment type="catalytic activity">
    <reaction evidence="14">
        <text>Preferential cleavage: (Ac)2-L-Lys-D-Ala-|-D-Ala. Also transpeptidation of peptidyl-alanyl moieties that are N-acyl substituents of D-alanine.</text>
        <dbReference type="EC" id="3.4.16.4"/>
    </reaction>
</comment>
<evidence type="ECO:0000259" key="19">
    <source>
        <dbReference type="Pfam" id="PF00912"/>
    </source>
</evidence>
<dbReference type="InterPro" id="IPR023346">
    <property type="entry name" value="Lysozyme-like_dom_sf"/>
</dbReference>
<dbReference type="GO" id="GO:0071555">
    <property type="term" value="P:cell wall organization"/>
    <property type="evidence" value="ECO:0007669"/>
    <property type="project" value="UniProtKB-KW"/>
</dbReference>
<reference evidence="20 21" key="1">
    <citation type="submission" date="2014-12" db="EMBL/GenBank/DDBJ databases">
        <title>Comparative genomics of the lactic acid bacteria isolated from the honey bee gut.</title>
        <authorList>
            <person name="Ellegaard K.M."/>
            <person name="Tamarit D."/>
            <person name="Javelind E."/>
            <person name="Olofsson T."/>
            <person name="Andersson S.G."/>
            <person name="Vasquez A."/>
        </authorList>
    </citation>
    <scope>NUCLEOTIDE SEQUENCE [LARGE SCALE GENOMIC DNA]</scope>
    <source>
        <strain evidence="20 21">Hon2</strain>
    </source>
</reference>
<accession>A0A0F4KWF1</accession>
<keyword evidence="7" id="KW-0378">Hydrolase</keyword>
<keyword evidence="6 17" id="KW-0812">Transmembrane</keyword>
<feature type="compositionally biased region" description="Polar residues" evidence="16">
    <location>
        <begin position="909"/>
        <end position="919"/>
    </location>
</feature>
<dbReference type="GO" id="GO:0008658">
    <property type="term" value="F:penicillin binding"/>
    <property type="evidence" value="ECO:0007669"/>
    <property type="project" value="InterPro"/>
</dbReference>
<keyword evidence="5" id="KW-0808">Transferase</keyword>
<evidence type="ECO:0000256" key="17">
    <source>
        <dbReference type="SAM" id="Phobius"/>
    </source>
</evidence>
<evidence type="ECO:0000313" key="21">
    <source>
        <dbReference type="Proteomes" id="UP000033695"/>
    </source>
</evidence>
<evidence type="ECO:0000259" key="18">
    <source>
        <dbReference type="Pfam" id="PF00905"/>
    </source>
</evidence>
<dbReference type="InterPro" id="IPR001264">
    <property type="entry name" value="Glyco_trans_51"/>
</dbReference>
<dbReference type="Proteomes" id="UP000033695">
    <property type="component" value="Unassembled WGS sequence"/>
</dbReference>
<dbReference type="Gene3D" id="3.40.710.10">
    <property type="entry name" value="DD-peptidase/beta-lactamase superfamily"/>
    <property type="match status" value="1"/>
</dbReference>
<dbReference type="Gene3D" id="1.10.3810.10">
    <property type="entry name" value="Biosynthetic peptidoglycan transglycosylase-like"/>
    <property type="match status" value="1"/>
</dbReference>
<keyword evidence="11 17" id="KW-0472">Membrane</keyword>
<dbReference type="STRING" id="1218508.JG29_04810"/>
<sequence>MSKRSSWWDRVYQTLKKHFLDTNEPIGVHAQNYQRPQHNRYITDQQPTKSAQQKYQVINSQDLPTSLNGKINLTIGIIRKLVLSVVVGLILLIGLGLGMATGYFCAIIKQEPIPSNTSLKNQIEKVDQSTTLYFANNVKMERVPSDTVKQKVAFDQISPTLKKAVVATEDENFYRHHGVVPKSIFRALISEATGFGAQTGGSTLTQQLVKMQLLSSETTWKRKATEILLATRLEKHFSKDQILESYLNVAPMGRNNRGQNIAGVQAAAQGIFNTNANNLTLAQAAFIAGLPQSPSVYTPYDDEGRINNNLKLGLQRKNVVLFRMYRNHDINKKQYEAAKKVNLKDQFAAQQPAPKIKIKYGYLYNLLTEQLRVRLIKKLAKEDNVKYSEVIKDKDIYQAYSQRANRLMREHDYQIHSTIDKDIYDNMQSAFQQNADLLGTVHQSKATDPNTGKIVSVKEPVQHGSVLINNHTGAVLGFVGGQNFKDNQLNHAFDTRRSPGSSIKPMLVYAPAIEHGLIGSKSMLADFKVKFKKYAPTDFDDTIANKFVPADQALEQSLNIPAVNLYRQVKQETNPKIYMDKLGLKLSKKEYQELGIALGGTRNGFTVAQEASAFATFANQGVHITPYYIDKITDVNHHIIYQHPQKRQRVFQPGTSYILQKMMHSVITEGTASSLTYQLNFNYKNSFGKTGTSNNFRDNWFVGSTPGVTLASWIGYDNLYGHNYNLADDSTEANQSLWANLINSVYQVNPQLLQAEQKTPRPASVNEQKVLSATGTLPGSTIYEGYKSYLSTPVTTSLFYKAHANPLSKHFAIGGKDANYQLFWDHYFGKDNGYGVTKYLSEDTSKSSHRNGLGYNSAISPNSIFGNYSGNVWNNNSQSTTNNESNNSYNNSTNSWSGGTNSPGYNPIPNRTTTAQIPASSLNTEESSLNNNEDNSLTSENESSSSVP</sequence>
<dbReference type="Gene3D" id="3.40.50.12800">
    <property type="match status" value="1"/>
</dbReference>
<feature type="transmembrane region" description="Helical" evidence="17">
    <location>
        <begin position="81"/>
        <end position="104"/>
    </location>
</feature>
<proteinExistence type="predicted"/>
<feature type="compositionally biased region" description="Low complexity" evidence="16">
    <location>
        <begin position="920"/>
        <end position="948"/>
    </location>
</feature>
<dbReference type="GO" id="GO:0006508">
    <property type="term" value="P:proteolysis"/>
    <property type="evidence" value="ECO:0007669"/>
    <property type="project" value="UniProtKB-KW"/>
</dbReference>
<feature type="region of interest" description="Disordered" evidence="16">
    <location>
        <begin position="876"/>
        <end position="948"/>
    </location>
</feature>
<keyword evidence="21" id="KW-1185">Reference proteome</keyword>
<keyword evidence="8" id="KW-0133">Cell shape</keyword>
<dbReference type="GO" id="GO:0008955">
    <property type="term" value="F:peptidoglycan glycosyltransferase activity"/>
    <property type="evidence" value="ECO:0007669"/>
    <property type="project" value="UniProtKB-EC"/>
</dbReference>
<evidence type="ECO:0000256" key="12">
    <source>
        <dbReference type="ARBA" id="ARBA00023268"/>
    </source>
</evidence>
<feature type="compositionally biased region" description="Low complexity" evidence="16">
    <location>
        <begin position="876"/>
        <end position="902"/>
    </location>
</feature>
<dbReference type="EMBL" id="JXBZ01000003">
    <property type="protein sequence ID" value="KJY49516.1"/>
    <property type="molecule type" value="Genomic_DNA"/>
</dbReference>
<dbReference type="InterPro" id="IPR001460">
    <property type="entry name" value="PCN-bd_Tpept"/>
</dbReference>
<feature type="domain" description="Penicillin-binding protein transpeptidase" evidence="18">
    <location>
        <begin position="466"/>
        <end position="723"/>
    </location>
</feature>
<organism evidence="20 21">
    <name type="scientific">Bombilactobacillus mellis</name>
    <dbReference type="NCBI Taxonomy" id="1218508"/>
    <lineage>
        <taxon>Bacteria</taxon>
        <taxon>Bacillati</taxon>
        <taxon>Bacillota</taxon>
        <taxon>Bacilli</taxon>
        <taxon>Lactobacillales</taxon>
        <taxon>Lactobacillaceae</taxon>
        <taxon>Bombilactobacillus</taxon>
    </lineage>
</organism>
<evidence type="ECO:0000256" key="3">
    <source>
        <dbReference type="ARBA" id="ARBA00022670"/>
    </source>
</evidence>